<accession>W6AA61</accession>
<dbReference type="AlphaFoldDB" id="W6AA61"/>
<evidence type="ECO:0000313" key="15">
    <source>
        <dbReference type="Proteomes" id="UP000019265"/>
    </source>
</evidence>
<dbReference type="eggNOG" id="COG1154">
    <property type="taxonomic scope" value="Bacteria"/>
</dbReference>
<dbReference type="OrthoDB" id="9803371at2"/>
<evidence type="ECO:0000259" key="13">
    <source>
        <dbReference type="SMART" id="SM00861"/>
    </source>
</evidence>
<comment type="similarity">
    <text evidence="4">Belongs to the transketolase family. DXPS subfamily.</text>
</comment>
<dbReference type="RefSeq" id="WP_025251037.1">
    <property type="nucleotide sequence ID" value="NZ_CP006934.1"/>
</dbReference>
<dbReference type="GO" id="GO:0000287">
    <property type="term" value="F:magnesium ion binding"/>
    <property type="evidence" value="ECO:0007669"/>
    <property type="project" value="InterPro"/>
</dbReference>
<dbReference type="HOGENOM" id="CLU_009227_1_4_14"/>
<dbReference type="CDD" id="cd07033">
    <property type="entry name" value="TPP_PYR_DXS_TK_like"/>
    <property type="match status" value="1"/>
</dbReference>
<gene>
    <name evidence="14" type="primary">dxs</name>
    <name evidence="14" type="ORF">SSABA_v1c04890</name>
</gene>
<dbReference type="GO" id="GO:0030976">
    <property type="term" value="F:thiamine pyrophosphate binding"/>
    <property type="evidence" value="ECO:0007669"/>
    <property type="project" value="InterPro"/>
</dbReference>
<keyword evidence="11" id="KW-0786">Thiamine pyrophosphate</keyword>
<dbReference type="GO" id="GO:0016114">
    <property type="term" value="P:terpenoid biosynthetic process"/>
    <property type="evidence" value="ECO:0007669"/>
    <property type="project" value="InterPro"/>
</dbReference>
<dbReference type="Gene3D" id="3.40.50.920">
    <property type="match status" value="1"/>
</dbReference>
<dbReference type="Pfam" id="PF02779">
    <property type="entry name" value="Transket_pyr"/>
    <property type="match status" value="1"/>
</dbReference>
<keyword evidence="10" id="KW-0784">Thiamine biosynthesis</keyword>
<dbReference type="PROSITE" id="PS00801">
    <property type="entry name" value="TRANSKETOLASE_1"/>
    <property type="match status" value="1"/>
</dbReference>
<dbReference type="EC" id="2.2.1.7" evidence="6"/>
<evidence type="ECO:0000256" key="10">
    <source>
        <dbReference type="ARBA" id="ARBA00022977"/>
    </source>
</evidence>
<sequence length="547" mass="62522">MKLVDYKDWNDIFDVNIECLNDLITDLRFFLIDYVQENGGHLGSNLGVLEITVGIINVFGLKNSKILFDTGHQSHFYKILTNRKFAFEKIKSNNKVSNFQEHLESEFDHISNGHSSTALSIALGHKISNPEDEIIVIIGDAALLNGVALEGLVAIANQDKKIIIVYNDNDHGIGENFLKINNPKKFFESLGFEYHFEKSGNDIEKVIDNLKIAKSSLKSTVLHLKTLKSNGFLGSDRESLNHSINKKPNLNVTNLDQVVKNFYLKKLQNGKSLSIISPGMLISNKLLELKKMYPKNVFDVGINEEHALLLGVGLALNNQRVIISIYSTFLQRAYDQLVHDVFRNNLPITFLIEKVGFSWNNGISHHGIYDLAICQTFNNAIIGHPRSEFELNIMLEQSFNNLKAPFFIRLENNVRENKNFQKKFEINEYELINFNEKNKATLFTYGENLNIFEEKIFSQKLPINLVNARFLNKLDEKVLAKVMKTEIFVYEHVISKSNLATLFREKQIEIVSYSVETHNVGSGDETSWLKDLKLDYDSVVKKILNKK</sequence>
<keyword evidence="12" id="KW-0414">Isoprene biosynthesis</keyword>
<reference evidence="14 15" key="1">
    <citation type="journal article" date="2014" name="Genome Biol. Evol.">
        <title>Molecular evolution of the substrate utilization strategies and putative virulence factors in mosquito-associated Spiroplasma species.</title>
        <authorList>
            <person name="Chang T.H."/>
            <person name="Lo W.S."/>
            <person name="Ku C."/>
            <person name="Chen L.L."/>
            <person name="Kuo C.H."/>
        </authorList>
    </citation>
    <scope>NUCLEOTIDE SEQUENCE [LARGE SCALE GENOMIC DNA]</scope>
    <source>
        <strain evidence="14">Ar-1343</strain>
    </source>
</reference>
<comment type="cofactor">
    <cofactor evidence="1">
        <name>Mg(2+)</name>
        <dbReference type="ChEBI" id="CHEBI:18420"/>
    </cofactor>
</comment>
<keyword evidence="9" id="KW-0460">Magnesium</keyword>
<dbReference type="PANTHER" id="PTHR43322">
    <property type="entry name" value="1-D-DEOXYXYLULOSE 5-PHOSPHATE SYNTHASE-RELATED"/>
    <property type="match status" value="1"/>
</dbReference>
<name>W6AA61_9MOLU</name>
<keyword evidence="8" id="KW-0479">Metal-binding</keyword>
<dbReference type="InterPro" id="IPR029061">
    <property type="entry name" value="THDP-binding"/>
</dbReference>
<evidence type="ECO:0000313" key="14">
    <source>
        <dbReference type="EMBL" id="AHI53896.1"/>
    </source>
</evidence>
<protein>
    <recommendedName>
        <fullName evidence="6">1-deoxy-D-xylulose-5-phosphate synthase</fullName>
        <ecNumber evidence="6">2.2.1.7</ecNumber>
    </recommendedName>
</protein>
<dbReference type="EMBL" id="CP006934">
    <property type="protein sequence ID" value="AHI53896.1"/>
    <property type="molecule type" value="Genomic_DNA"/>
</dbReference>
<evidence type="ECO:0000256" key="7">
    <source>
        <dbReference type="ARBA" id="ARBA00022679"/>
    </source>
</evidence>
<dbReference type="Gene3D" id="3.40.50.970">
    <property type="match status" value="2"/>
</dbReference>
<dbReference type="KEGG" id="ssab:SSABA_v1c04890"/>
<evidence type="ECO:0000256" key="12">
    <source>
        <dbReference type="ARBA" id="ARBA00023229"/>
    </source>
</evidence>
<proteinExistence type="inferred from homology"/>
<dbReference type="InterPro" id="IPR000399">
    <property type="entry name" value="TPP-bd_CS"/>
</dbReference>
<dbReference type="InterPro" id="IPR005477">
    <property type="entry name" value="Dxylulose-5-P_synthase"/>
</dbReference>
<dbReference type="InterPro" id="IPR005475">
    <property type="entry name" value="Transketolase-like_Pyr-bd"/>
</dbReference>
<dbReference type="InterPro" id="IPR049557">
    <property type="entry name" value="Transketolase_CS"/>
</dbReference>
<organism evidence="14 15">
    <name type="scientific">Spiroplasma sabaudiense Ar-1343</name>
    <dbReference type="NCBI Taxonomy" id="1276257"/>
    <lineage>
        <taxon>Bacteria</taxon>
        <taxon>Bacillati</taxon>
        <taxon>Mycoplasmatota</taxon>
        <taxon>Mollicutes</taxon>
        <taxon>Entomoplasmatales</taxon>
        <taxon>Spiroplasmataceae</taxon>
        <taxon>Spiroplasma</taxon>
    </lineage>
</organism>
<evidence type="ECO:0000256" key="2">
    <source>
        <dbReference type="ARBA" id="ARBA00001964"/>
    </source>
</evidence>
<evidence type="ECO:0000256" key="9">
    <source>
        <dbReference type="ARBA" id="ARBA00022842"/>
    </source>
</evidence>
<evidence type="ECO:0000256" key="8">
    <source>
        <dbReference type="ARBA" id="ARBA00022723"/>
    </source>
</evidence>
<keyword evidence="15" id="KW-1185">Reference proteome</keyword>
<comment type="cofactor">
    <cofactor evidence="2">
        <name>thiamine diphosphate</name>
        <dbReference type="ChEBI" id="CHEBI:58937"/>
    </cofactor>
</comment>
<feature type="domain" description="Transketolase-like pyrimidine-binding" evidence="13">
    <location>
        <begin position="253"/>
        <end position="416"/>
    </location>
</feature>
<evidence type="ECO:0000256" key="4">
    <source>
        <dbReference type="ARBA" id="ARBA00011081"/>
    </source>
</evidence>
<dbReference type="PROSITE" id="PS00187">
    <property type="entry name" value="TPP_ENZYMES"/>
    <property type="match status" value="1"/>
</dbReference>
<dbReference type="UniPathway" id="UPA00064">
    <property type="reaction ID" value="UER00091"/>
</dbReference>
<evidence type="ECO:0000256" key="1">
    <source>
        <dbReference type="ARBA" id="ARBA00001946"/>
    </source>
</evidence>
<comment type="pathway">
    <text evidence="3">Metabolic intermediate biosynthesis; 1-deoxy-D-xylulose 5-phosphate biosynthesis; 1-deoxy-D-xylulose 5-phosphate from D-glyceraldehyde 3-phosphate and pyruvate: step 1/1.</text>
</comment>
<comment type="subunit">
    <text evidence="5">Homodimer.</text>
</comment>
<dbReference type="SUPFAM" id="SSF52518">
    <property type="entry name" value="Thiamin diphosphate-binding fold (THDP-binding)"/>
    <property type="match status" value="2"/>
</dbReference>
<dbReference type="Pfam" id="PF13292">
    <property type="entry name" value="DXP_synthase_N"/>
    <property type="match status" value="1"/>
</dbReference>
<dbReference type="GO" id="GO:0009228">
    <property type="term" value="P:thiamine biosynthetic process"/>
    <property type="evidence" value="ECO:0007669"/>
    <property type="project" value="UniProtKB-KW"/>
</dbReference>
<dbReference type="Proteomes" id="UP000019265">
    <property type="component" value="Chromosome"/>
</dbReference>
<dbReference type="InterPro" id="IPR009014">
    <property type="entry name" value="Transketo_C/PFOR_II"/>
</dbReference>
<evidence type="ECO:0000256" key="5">
    <source>
        <dbReference type="ARBA" id="ARBA00011738"/>
    </source>
</evidence>
<evidence type="ECO:0000256" key="11">
    <source>
        <dbReference type="ARBA" id="ARBA00023052"/>
    </source>
</evidence>
<evidence type="ECO:0000256" key="3">
    <source>
        <dbReference type="ARBA" id="ARBA00004980"/>
    </source>
</evidence>
<dbReference type="STRING" id="1276257.SSABA_v1c04890"/>
<dbReference type="PATRIC" id="fig|1276257.3.peg.499"/>
<dbReference type="GO" id="GO:0008661">
    <property type="term" value="F:1-deoxy-D-xylulose-5-phosphate synthase activity"/>
    <property type="evidence" value="ECO:0007669"/>
    <property type="project" value="UniProtKB-EC"/>
</dbReference>
<keyword evidence="7" id="KW-0808">Transferase</keyword>
<dbReference type="PANTHER" id="PTHR43322:SF5">
    <property type="entry name" value="1-DEOXY-D-XYLULOSE-5-PHOSPHATE SYNTHASE, CHLOROPLASTIC"/>
    <property type="match status" value="1"/>
</dbReference>
<dbReference type="SMART" id="SM00861">
    <property type="entry name" value="Transket_pyr"/>
    <property type="match status" value="1"/>
</dbReference>
<evidence type="ECO:0000256" key="6">
    <source>
        <dbReference type="ARBA" id="ARBA00013150"/>
    </source>
</evidence>